<dbReference type="InterPro" id="IPR002656">
    <property type="entry name" value="Acyl_transf_3_dom"/>
</dbReference>
<keyword evidence="1" id="KW-0472">Membrane</keyword>
<sequence length="375" mass="40585">MTAVSRAETVSADKWSLPRLGRQASSKLMLVQVLRAFAALAVVLYHAQYDAEALAARFGRAYHGSDLLPWPAGVDVFFVISGFIMVHTSRKLFTTADGPRIFLARRIARVVPIYWAIVTVYLILGQLIPAALNRDAPSLTAILTSYLFIPYPLPSGVIHPVYSLGWTLNYEMFFYVVFGGALLLPRPRAVLAVAVMLLGLVAFGRFSQAMPAPILFWSDPIVLEFVFGMAIALLVEKGCSLQPIGRIGLAAIALLLLHFDLARPDGALMLPRVLAYGVPAAMLVAAAVLGPLSSTWSAVELPVAALGDASYALYLVHPFAIRALREAFAYSGLATAMGLEVFVISAVLAAVILALLVYQFAEKPMTNVVRGWLRV</sequence>
<feature type="transmembrane region" description="Helical" evidence="1">
    <location>
        <begin position="67"/>
        <end position="86"/>
    </location>
</feature>
<dbReference type="EMBL" id="JBHSJF010000006">
    <property type="protein sequence ID" value="MFC5068631.1"/>
    <property type="molecule type" value="Genomic_DNA"/>
</dbReference>
<protein>
    <submittedName>
        <fullName evidence="3">Acyltransferase family protein</fullName>
        <ecNumber evidence="3">2.3.-.-</ecNumber>
    </submittedName>
</protein>
<feature type="transmembrane region" description="Helical" evidence="1">
    <location>
        <begin position="28"/>
        <end position="47"/>
    </location>
</feature>
<keyword evidence="4" id="KW-1185">Reference proteome</keyword>
<accession>A0ABV9Z3B9</accession>
<dbReference type="RefSeq" id="WP_114956165.1">
    <property type="nucleotide sequence ID" value="NZ_JBHSJF010000006.1"/>
</dbReference>
<dbReference type="Pfam" id="PF01757">
    <property type="entry name" value="Acyl_transf_3"/>
    <property type="match status" value="1"/>
</dbReference>
<feature type="domain" description="Acyltransferase 3" evidence="2">
    <location>
        <begin position="33"/>
        <end position="357"/>
    </location>
</feature>
<dbReference type="Proteomes" id="UP001595796">
    <property type="component" value="Unassembled WGS sequence"/>
</dbReference>
<evidence type="ECO:0000259" key="2">
    <source>
        <dbReference type="Pfam" id="PF01757"/>
    </source>
</evidence>
<feature type="transmembrane region" description="Helical" evidence="1">
    <location>
        <begin position="241"/>
        <end position="261"/>
    </location>
</feature>
<evidence type="ECO:0000313" key="3">
    <source>
        <dbReference type="EMBL" id="MFC5068631.1"/>
    </source>
</evidence>
<keyword evidence="3" id="KW-0012">Acyltransferase</keyword>
<feature type="transmembrane region" description="Helical" evidence="1">
    <location>
        <begin position="273"/>
        <end position="292"/>
    </location>
</feature>
<keyword evidence="1" id="KW-0812">Transmembrane</keyword>
<feature type="transmembrane region" description="Helical" evidence="1">
    <location>
        <begin position="214"/>
        <end position="235"/>
    </location>
</feature>
<dbReference type="PANTHER" id="PTHR23028">
    <property type="entry name" value="ACETYLTRANSFERASE"/>
    <property type="match status" value="1"/>
</dbReference>
<feature type="transmembrane region" description="Helical" evidence="1">
    <location>
        <begin position="298"/>
        <end position="316"/>
    </location>
</feature>
<dbReference type="GO" id="GO:0016746">
    <property type="term" value="F:acyltransferase activity"/>
    <property type="evidence" value="ECO:0007669"/>
    <property type="project" value="UniProtKB-KW"/>
</dbReference>
<reference evidence="4" key="1">
    <citation type="journal article" date="2019" name="Int. J. Syst. Evol. Microbiol.">
        <title>The Global Catalogue of Microorganisms (GCM) 10K type strain sequencing project: providing services to taxonomists for standard genome sequencing and annotation.</title>
        <authorList>
            <consortium name="The Broad Institute Genomics Platform"/>
            <consortium name="The Broad Institute Genome Sequencing Center for Infectious Disease"/>
            <person name="Wu L."/>
            <person name="Ma J."/>
        </authorList>
    </citation>
    <scope>NUCLEOTIDE SEQUENCE [LARGE SCALE GENOMIC DNA]</scope>
    <source>
        <strain evidence="4">CGMCC 1.16444</strain>
    </source>
</reference>
<comment type="caution">
    <text evidence="3">The sequence shown here is derived from an EMBL/GenBank/DDBJ whole genome shotgun (WGS) entry which is preliminary data.</text>
</comment>
<gene>
    <name evidence="3" type="ORF">ACFPFW_11485</name>
</gene>
<name>A0ABV9Z3B9_9HYPH</name>
<feature type="transmembrane region" description="Helical" evidence="1">
    <location>
        <begin position="189"/>
        <end position="207"/>
    </location>
</feature>
<dbReference type="InterPro" id="IPR050879">
    <property type="entry name" value="Acyltransferase_3"/>
</dbReference>
<feature type="transmembrane region" description="Helical" evidence="1">
    <location>
        <begin position="161"/>
        <end position="183"/>
    </location>
</feature>
<evidence type="ECO:0000313" key="4">
    <source>
        <dbReference type="Proteomes" id="UP001595796"/>
    </source>
</evidence>
<keyword evidence="3" id="KW-0808">Transferase</keyword>
<proteinExistence type="predicted"/>
<feature type="transmembrane region" description="Helical" evidence="1">
    <location>
        <begin position="107"/>
        <end position="124"/>
    </location>
</feature>
<dbReference type="PANTHER" id="PTHR23028:SF131">
    <property type="entry name" value="BLR2367 PROTEIN"/>
    <property type="match status" value="1"/>
</dbReference>
<keyword evidence="1" id="KW-1133">Transmembrane helix</keyword>
<organism evidence="3 4">
    <name type="scientific">Flaviflagellibacter deserti</name>
    <dbReference type="NCBI Taxonomy" id="2267266"/>
    <lineage>
        <taxon>Bacteria</taxon>
        <taxon>Pseudomonadati</taxon>
        <taxon>Pseudomonadota</taxon>
        <taxon>Alphaproteobacteria</taxon>
        <taxon>Hyphomicrobiales</taxon>
        <taxon>Flaviflagellibacter</taxon>
    </lineage>
</organism>
<dbReference type="EC" id="2.3.-.-" evidence="3"/>
<feature type="transmembrane region" description="Helical" evidence="1">
    <location>
        <begin position="328"/>
        <end position="361"/>
    </location>
</feature>
<evidence type="ECO:0000256" key="1">
    <source>
        <dbReference type="SAM" id="Phobius"/>
    </source>
</evidence>